<gene>
    <name evidence="1" type="ORF">LEP1GSC179_3193</name>
</gene>
<dbReference type="AlphaFoldDB" id="A0A0E2BN60"/>
<evidence type="ECO:0000313" key="2">
    <source>
        <dbReference type="Proteomes" id="UP000006329"/>
    </source>
</evidence>
<reference evidence="1" key="1">
    <citation type="submission" date="2012-10" db="EMBL/GenBank/DDBJ databases">
        <authorList>
            <person name="Harkins D.M."/>
            <person name="Durkin A.S."/>
            <person name="Brinkac L.M."/>
            <person name="Haft D.H."/>
            <person name="Selengut J.D."/>
            <person name="Sanka R."/>
            <person name="DePew J."/>
            <person name="Purushe J."/>
            <person name="Matthias M.A."/>
            <person name="Vinetz J.M."/>
            <person name="Sutton G.G."/>
            <person name="Nierman W.C."/>
            <person name="Fouts D.E."/>
        </authorList>
    </citation>
    <scope>NUCLEOTIDE SEQUENCE [LARGE SCALE GENOMIC DNA]</scope>
    <source>
        <strain evidence="1">MOR084</strain>
    </source>
</reference>
<proteinExistence type="predicted"/>
<dbReference type="PROSITE" id="PS51257">
    <property type="entry name" value="PROKAR_LIPOPROTEIN"/>
    <property type="match status" value="1"/>
</dbReference>
<dbReference type="Proteomes" id="UP000006329">
    <property type="component" value="Unassembled WGS sequence"/>
</dbReference>
<name>A0A0E2BN60_9LEPT</name>
<accession>A0A0E2BN60</accession>
<keyword evidence="2" id="KW-1185">Reference proteome</keyword>
<dbReference type="EMBL" id="AHON02000063">
    <property type="protein sequence ID" value="EKO32771.1"/>
    <property type="molecule type" value="Genomic_DNA"/>
</dbReference>
<organism evidence="1 2">
    <name type="scientific">Leptospira santarosai str. MOR084</name>
    <dbReference type="NCBI Taxonomy" id="1049984"/>
    <lineage>
        <taxon>Bacteria</taxon>
        <taxon>Pseudomonadati</taxon>
        <taxon>Spirochaetota</taxon>
        <taxon>Spirochaetia</taxon>
        <taxon>Leptospirales</taxon>
        <taxon>Leptospiraceae</taxon>
        <taxon>Leptospira</taxon>
    </lineage>
</organism>
<keyword evidence="1" id="KW-0449">Lipoprotein</keyword>
<evidence type="ECO:0000313" key="1">
    <source>
        <dbReference type="EMBL" id="EKO32771.1"/>
    </source>
</evidence>
<protein>
    <submittedName>
        <fullName evidence="1">Lipoprotein</fullName>
    </submittedName>
</protein>
<sequence>MTRILLFILPISILLLSCVSRLRRPELVGTIVDYDKNPIEGCTVGETSTDRNGKFVLPERRYYEFFFHLEAPPLYVSERIEKEGFYRKEIYNFNPYGGSGGFQWDLGIVYLKKINALINTININKLLIGAWKVSTNKKIDALYFVKSDTCITRGCHDFYRKYLQHTDNDSTPFRPNDLPEGVLGKWITINFSPDGMFKAEKIVVYGNKNGSDSPTRDTRNTIGKWLVDKEFNIQLQSDFEELNGKFNFNELEYDEFLEFNRK</sequence>
<comment type="caution">
    <text evidence="1">The sequence shown here is derived from an EMBL/GenBank/DDBJ whole genome shotgun (WGS) entry which is preliminary data.</text>
</comment>
<dbReference type="RefSeq" id="WP_004475340.1">
    <property type="nucleotide sequence ID" value="NZ_AHON02000063.1"/>
</dbReference>